<evidence type="ECO:0000313" key="3">
    <source>
        <dbReference type="Proteomes" id="UP000016927"/>
    </source>
</evidence>
<dbReference type="HOGENOM" id="CLU_2979688_0_0_1"/>
<dbReference type="VEuPathDB" id="MicrosporidiaDB:NBO_64g0023"/>
<gene>
    <name evidence="2" type="ORF">NBO_64g0023</name>
</gene>
<evidence type="ECO:0000313" key="2">
    <source>
        <dbReference type="EMBL" id="EOB13642.1"/>
    </source>
</evidence>
<dbReference type="Proteomes" id="UP000016927">
    <property type="component" value="Unassembled WGS sequence"/>
</dbReference>
<dbReference type="EMBL" id="KB908972">
    <property type="protein sequence ID" value="EOB13642.1"/>
    <property type="molecule type" value="Genomic_DNA"/>
</dbReference>
<organism evidence="2 3">
    <name type="scientific">Nosema bombycis (strain CQ1 / CVCC 102059)</name>
    <name type="common">Microsporidian parasite</name>
    <name type="synonym">Pebrine of silkworm</name>
    <dbReference type="NCBI Taxonomy" id="578461"/>
    <lineage>
        <taxon>Eukaryota</taxon>
        <taxon>Fungi</taxon>
        <taxon>Fungi incertae sedis</taxon>
        <taxon>Microsporidia</taxon>
        <taxon>Nosematidae</taxon>
        <taxon>Nosema</taxon>
    </lineage>
</organism>
<reference evidence="2 3" key="1">
    <citation type="journal article" date="2013" name="BMC Genomics">
        <title>Comparative genomics of parasitic silkworm microsporidia reveal an association between genome expansion and host adaptation.</title>
        <authorList>
            <person name="Pan G."/>
            <person name="Xu J."/>
            <person name="Li T."/>
            <person name="Xia Q."/>
            <person name="Liu S.L."/>
            <person name="Zhang G."/>
            <person name="Li S."/>
            <person name="Li C."/>
            <person name="Liu H."/>
            <person name="Yang L."/>
            <person name="Liu T."/>
            <person name="Zhang X."/>
            <person name="Wu Z."/>
            <person name="Fan W."/>
            <person name="Dang X."/>
            <person name="Xiang H."/>
            <person name="Tao M."/>
            <person name="Li Y."/>
            <person name="Hu J."/>
            <person name="Li Z."/>
            <person name="Lin L."/>
            <person name="Luo J."/>
            <person name="Geng L."/>
            <person name="Wang L."/>
            <person name="Long M."/>
            <person name="Wan Y."/>
            <person name="He N."/>
            <person name="Zhang Z."/>
            <person name="Lu C."/>
            <person name="Keeling P.J."/>
            <person name="Wang J."/>
            <person name="Xiang Z."/>
            <person name="Zhou Z."/>
        </authorList>
    </citation>
    <scope>NUCLEOTIDE SEQUENCE [LARGE SCALE GENOMIC DNA]</scope>
    <source>
        <strain evidence="3">CQ1 / CVCC 102059</strain>
    </source>
</reference>
<feature type="transmembrane region" description="Helical" evidence="1">
    <location>
        <begin position="21"/>
        <end position="44"/>
    </location>
</feature>
<dbReference type="AlphaFoldDB" id="R0KTS8"/>
<accession>R0KTS8</accession>
<keyword evidence="1" id="KW-1133">Transmembrane helix</keyword>
<keyword evidence="3" id="KW-1185">Reference proteome</keyword>
<name>R0KTS8_NOSB1</name>
<sequence>MSTLLDIYTPFNLKCNNKIPALYLYFFLISATLLTTSSLTFKILDLSVLHFFDLKLRH</sequence>
<keyword evidence="1" id="KW-0812">Transmembrane</keyword>
<proteinExistence type="predicted"/>
<evidence type="ECO:0000256" key="1">
    <source>
        <dbReference type="SAM" id="Phobius"/>
    </source>
</evidence>
<keyword evidence="1" id="KW-0472">Membrane</keyword>
<protein>
    <submittedName>
        <fullName evidence="2">Uncharacterized protein</fullName>
    </submittedName>
</protein>